<keyword evidence="1" id="KW-1133">Transmembrane helix</keyword>
<comment type="caution">
    <text evidence="2">The sequence shown here is derived from an EMBL/GenBank/DDBJ whole genome shotgun (WGS) entry which is preliminary data.</text>
</comment>
<proteinExistence type="predicted"/>
<organism evidence="2 3">
    <name type="scientific">Leucobacter exalbidus</name>
    <dbReference type="NCBI Taxonomy" id="662960"/>
    <lineage>
        <taxon>Bacteria</taxon>
        <taxon>Bacillati</taxon>
        <taxon>Actinomycetota</taxon>
        <taxon>Actinomycetes</taxon>
        <taxon>Micrococcales</taxon>
        <taxon>Microbacteriaceae</taxon>
        <taxon>Leucobacter</taxon>
    </lineage>
</organism>
<feature type="transmembrane region" description="Helical" evidence="1">
    <location>
        <begin position="20"/>
        <end position="43"/>
    </location>
</feature>
<evidence type="ECO:0000313" key="3">
    <source>
        <dbReference type="Proteomes" id="UP000675163"/>
    </source>
</evidence>
<accession>A0A940PRL9</accession>
<dbReference type="RefSeq" id="WP_209705209.1">
    <property type="nucleotide sequence ID" value="NZ_JAFIDA010000001.1"/>
</dbReference>
<protein>
    <submittedName>
        <fullName evidence="2">ABC-type transport system involved in multi-copper enzyme maturation permease subunit</fullName>
    </submittedName>
</protein>
<keyword evidence="1" id="KW-0472">Membrane</keyword>
<dbReference type="Pfam" id="PF12730">
    <property type="entry name" value="ABC2_membrane_4"/>
    <property type="match status" value="1"/>
</dbReference>
<evidence type="ECO:0000256" key="1">
    <source>
        <dbReference type="SAM" id="Phobius"/>
    </source>
</evidence>
<keyword evidence="3" id="KW-1185">Reference proteome</keyword>
<dbReference type="AlphaFoldDB" id="A0A940PRL9"/>
<reference evidence="2" key="1">
    <citation type="submission" date="2021-02" db="EMBL/GenBank/DDBJ databases">
        <title>Sequencing the genomes of 1000 actinobacteria strains.</title>
        <authorList>
            <person name="Klenk H.-P."/>
        </authorList>
    </citation>
    <scope>NUCLEOTIDE SEQUENCE</scope>
    <source>
        <strain evidence="2">DSM 22850</strain>
    </source>
</reference>
<evidence type="ECO:0000313" key="2">
    <source>
        <dbReference type="EMBL" id="MBP1326269.1"/>
    </source>
</evidence>
<sequence length="280" mass="29318">MSRLTRSLSAEARKVRATKLWWILALVIAVYSAMMAAVFVFIFGEMGDMADLGGQSPAFSSQIIANLVYSAVASFGYVVPLLFGALVATGELRHRTLALAFLHEPRRGIVLASKTITVFVVGLALGIAGLLGAIAASLPVFVTTDGDPMLGTGDTWAIFARTIVAMGLWAILGMGVGVLVKNQAFAIVITLVFTQFVEPVARMGAQFWEWSAQVAKFLPGAASDAFVGASLMNNLSALDPSAAGASSASLGIWAGFAVLAAYAAVATLAGWALRWRGDVE</sequence>
<gene>
    <name evidence="2" type="ORF">JOF28_001501</name>
</gene>
<name>A0A940PRL9_9MICO</name>
<keyword evidence="1" id="KW-0812">Transmembrane</keyword>
<feature type="transmembrane region" description="Helical" evidence="1">
    <location>
        <begin position="184"/>
        <end position="201"/>
    </location>
</feature>
<feature type="transmembrane region" description="Helical" evidence="1">
    <location>
        <begin position="63"/>
        <end position="88"/>
    </location>
</feature>
<feature type="transmembrane region" description="Helical" evidence="1">
    <location>
        <begin position="109"/>
        <end position="136"/>
    </location>
</feature>
<dbReference type="EMBL" id="JAFIDA010000001">
    <property type="protein sequence ID" value="MBP1326269.1"/>
    <property type="molecule type" value="Genomic_DNA"/>
</dbReference>
<dbReference type="Proteomes" id="UP000675163">
    <property type="component" value="Unassembled WGS sequence"/>
</dbReference>
<feature type="transmembrane region" description="Helical" evidence="1">
    <location>
        <begin position="156"/>
        <end position="177"/>
    </location>
</feature>
<feature type="transmembrane region" description="Helical" evidence="1">
    <location>
        <begin position="250"/>
        <end position="273"/>
    </location>
</feature>